<keyword evidence="4 8" id="KW-0106">Calcium</keyword>
<dbReference type="InterPro" id="IPR050174">
    <property type="entry name" value="Protocadherin/Cadherin-CA"/>
</dbReference>
<evidence type="ECO:0000256" key="10">
    <source>
        <dbReference type="SAM" id="Phobius"/>
    </source>
</evidence>
<evidence type="ECO:0000256" key="7">
    <source>
        <dbReference type="ARBA" id="ARBA00023180"/>
    </source>
</evidence>
<dbReference type="WBParaSite" id="maker-uti_cns_0014898-snap-gene-0.1-mRNA-1">
    <property type="protein sequence ID" value="maker-uti_cns_0014898-snap-gene-0.1-mRNA-1"/>
    <property type="gene ID" value="maker-uti_cns_0014898-snap-gene-0.1"/>
</dbReference>
<comment type="subcellular location">
    <subcellularLocation>
        <location evidence="1">Membrane</location>
        <topology evidence="1">Single-pass membrane protein</topology>
    </subcellularLocation>
</comment>
<dbReference type="PANTHER" id="PTHR24028">
    <property type="entry name" value="CADHERIN-87A"/>
    <property type="match status" value="1"/>
</dbReference>
<proteinExistence type="predicted"/>
<feature type="domain" description="Cadherin" evidence="11">
    <location>
        <begin position="414"/>
        <end position="518"/>
    </location>
</feature>
<dbReference type="InterPro" id="IPR020894">
    <property type="entry name" value="Cadherin_CS"/>
</dbReference>
<dbReference type="GO" id="GO:0007156">
    <property type="term" value="P:homophilic cell adhesion via plasma membrane adhesion molecules"/>
    <property type="evidence" value="ECO:0007669"/>
    <property type="project" value="InterPro"/>
</dbReference>
<evidence type="ECO:0000256" key="4">
    <source>
        <dbReference type="ARBA" id="ARBA00022837"/>
    </source>
</evidence>
<evidence type="ECO:0000256" key="2">
    <source>
        <dbReference type="ARBA" id="ARBA00022692"/>
    </source>
</evidence>
<dbReference type="GO" id="GO:0005886">
    <property type="term" value="C:plasma membrane"/>
    <property type="evidence" value="ECO:0007669"/>
    <property type="project" value="InterPro"/>
</dbReference>
<evidence type="ECO:0000313" key="12">
    <source>
        <dbReference type="Proteomes" id="UP000095280"/>
    </source>
</evidence>
<feature type="domain" description="Cadherin" evidence="11">
    <location>
        <begin position="529"/>
        <end position="637"/>
    </location>
</feature>
<feature type="domain" description="Cadherin" evidence="11">
    <location>
        <begin position="750"/>
        <end position="860"/>
    </location>
</feature>
<reference evidence="13" key="1">
    <citation type="submission" date="2016-11" db="UniProtKB">
        <authorList>
            <consortium name="WormBaseParasite"/>
        </authorList>
    </citation>
    <scope>IDENTIFICATION</scope>
</reference>
<dbReference type="PRINTS" id="PR00205">
    <property type="entry name" value="CADHERIN"/>
</dbReference>
<organism evidence="12 13">
    <name type="scientific">Macrostomum lignano</name>
    <dbReference type="NCBI Taxonomy" id="282301"/>
    <lineage>
        <taxon>Eukaryota</taxon>
        <taxon>Metazoa</taxon>
        <taxon>Spiralia</taxon>
        <taxon>Lophotrochozoa</taxon>
        <taxon>Platyhelminthes</taxon>
        <taxon>Rhabditophora</taxon>
        <taxon>Macrostomorpha</taxon>
        <taxon>Macrostomida</taxon>
        <taxon>Macrostomidae</taxon>
        <taxon>Macrostomum</taxon>
    </lineage>
</organism>
<dbReference type="GO" id="GO:0005509">
    <property type="term" value="F:calcium ion binding"/>
    <property type="evidence" value="ECO:0007669"/>
    <property type="project" value="UniProtKB-UniRule"/>
</dbReference>
<accession>A0A1I8IPY5</accession>
<evidence type="ECO:0000256" key="3">
    <source>
        <dbReference type="ARBA" id="ARBA00022737"/>
    </source>
</evidence>
<feature type="domain" description="Cadherin" evidence="11">
    <location>
        <begin position="299"/>
        <end position="413"/>
    </location>
</feature>
<dbReference type="Proteomes" id="UP000095280">
    <property type="component" value="Unplaced"/>
</dbReference>
<dbReference type="SMART" id="SM00112">
    <property type="entry name" value="CA"/>
    <property type="match status" value="6"/>
</dbReference>
<name>A0A1I8IPY5_9PLAT</name>
<keyword evidence="6 10" id="KW-0472">Membrane</keyword>
<evidence type="ECO:0000256" key="8">
    <source>
        <dbReference type="PROSITE-ProRule" id="PRU00043"/>
    </source>
</evidence>
<feature type="compositionally biased region" description="Basic residues" evidence="9">
    <location>
        <begin position="1058"/>
        <end position="1067"/>
    </location>
</feature>
<feature type="region of interest" description="Disordered" evidence="9">
    <location>
        <begin position="1019"/>
        <end position="1079"/>
    </location>
</feature>
<dbReference type="InterPro" id="IPR015919">
    <property type="entry name" value="Cadherin-like_sf"/>
</dbReference>
<dbReference type="InterPro" id="IPR002126">
    <property type="entry name" value="Cadherin-like_dom"/>
</dbReference>
<dbReference type="CDD" id="cd11304">
    <property type="entry name" value="Cadherin_repeat"/>
    <property type="match status" value="6"/>
</dbReference>
<protein>
    <submittedName>
        <fullName evidence="13">Cadherin domain-containing protein</fullName>
    </submittedName>
</protein>
<dbReference type="AlphaFoldDB" id="A0A1I8IPY5"/>
<evidence type="ECO:0000259" key="11">
    <source>
        <dbReference type="PROSITE" id="PS50268"/>
    </source>
</evidence>
<dbReference type="FunFam" id="2.60.40.60:FF:000092">
    <property type="entry name" value="Protocadherin 8"/>
    <property type="match status" value="1"/>
</dbReference>
<sequence length="1101" mass="118183">QGHGGAALLVDSSGAAGVAAGGRGVQKARLRGGQEVAKDAGAVKAGTANLHQDRMALLVNQYVHGGVAGHLLGEQAGVQVLPKADADALAGADVVGQAAGAVHVGQDAAVDGHGGAAVGAVDEHAAAAQVDVHGAVVAIVGAGEHPDAALGEVGGHHDARADGEVAHVLVASLAQHGRIKGAAAPHSMTRHPQLLPSLCLLCLIIVVLTPSVRPAEQKASQLHHSFVEEQPSGTKCFQKSKIDRESLCSEVGACCPEAPDCKLSLSIIVFDKSQPGKVREIVRLDLRVVDLNDNAPRWNSPRLSLEVPEHSPVGSRFQLPVAMDPDKAPENATQRYELVSGLDKFQLGYLLADPAGRQAGSLWLEIRADLDREVAAWHQAELVAVDGGHPAALTGSLTVNISVSDINDNPPRFGRFPRLVKVAENSPLSRELLRLNATDADDSDMERLRFRLGVSASQSVAEMFRVDKRTGSVWAMRTLDYEERKSYDIPVTVTDGKHSADASVRIEVVNENDNPPKITLVSFGGGGGGSSSGNFELAENAAFGTTVASLDVFDADDKEESLSVACYVEPPTEFGILPLYKSAKRNFLVVSNRAFDREQTPSFTVRISCNDNGTPNRVDSVVMRIDIRDENDNTPEFLQNPLFVLLPENKDPLPAFVLAKMEARDADSGDNAELRYSLDAASSRHFDIDRGTAAIWARRSFDRELEQQFNLTVFATDLGDLPDVEGRRRTATGTVVVNIEDVNDCPPEFSASHYAFAVEENAELTRYLGNVTASDCDAEERHRRVVYRMLGGPSGPDSQLAFNYFRVTQDGRVYTGSQPIDREFRESFTFLVLADDQAGRRQTAHVTVSILDINDNSPQWVFPSSDTQQVNVSVQQPIGRPVARLRTKDPDYGPNGSVVYSLESHQPPTRLFSVTPEGEILLSGQINPARDLGQFVRLRIVAADRGQPPRSSWANLTIRIVERAPDEGGGGFFGSSPRTADGNLAIILAMVVVTVIVSIFLIAAIVFLRCRTAGGAAGAAGRAAGHDRGPGGCCPAPPRRGWSNRRRAPPGRQPAYQQRRHRRRRLAGRPARSAAAATRPALRLAAAATADWAGRTTSCWP</sequence>
<feature type="domain" description="Cadherin" evidence="11">
    <location>
        <begin position="638"/>
        <end position="749"/>
    </location>
</feature>
<dbReference type="Gene3D" id="2.60.40.60">
    <property type="entry name" value="Cadherins"/>
    <property type="match status" value="6"/>
</dbReference>
<evidence type="ECO:0000256" key="6">
    <source>
        <dbReference type="ARBA" id="ARBA00023136"/>
    </source>
</evidence>
<dbReference type="PROSITE" id="PS50268">
    <property type="entry name" value="CADHERIN_2"/>
    <property type="match status" value="7"/>
</dbReference>
<keyword evidence="3" id="KW-0677">Repeat</keyword>
<keyword evidence="2 10" id="KW-0812">Transmembrane</keyword>
<feature type="compositionally biased region" description="Low complexity" evidence="9">
    <location>
        <begin position="1068"/>
        <end position="1079"/>
    </location>
</feature>
<keyword evidence="7" id="KW-0325">Glycoprotein</keyword>
<evidence type="ECO:0000256" key="9">
    <source>
        <dbReference type="SAM" id="MobiDB-lite"/>
    </source>
</evidence>
<feature type="domain" description="Cadherin" evidence="11">
    <location>
        <begin position="864"/>
        <end position="979"/>
    </location>
</feature>
<dbReference type="SUPFAM" id="SSF49313">
    <property type="entry name" value="Cadherin-like"/>
    <property type="match status" value="6"/>
</dbReference>
<evidence type="ECO:0000256" key="5">
    <source>
        <dbReference type="ARBA" id="ARBA00022989"/>
    </source>
</evidence>
<evidence type="ECO:0000256" key="1">
    <source>
        <dbReference type="ARBA" id="ARBA00004167"/>
    </source>
</evidence>
<dbReference type="PANTHER" id="PTHR24028:SF146">
    <property type="entry name" value="CADHERIN 96CB, ISOFORM D-RELATED"/>
    <property type="match status" value="1"/>
</dbReference>
<keyword evidence="12" id="KW-1185">Reference proteome</keyword>
<dbReference type="Pfam" id="PF00028">
    <property type="entry name" value="Cadherin"/>
    <property type="match status" value="5"/>
</dbReference>
<feature type="transmembrane region" description="Helical" evidence="10">
    <location>
        <begin position="984"/>
        <end position="1008"/>
    </location>
</feature>
<keyword evidence="5 10" id="KW-1133">Transmembrane helix</keyword>
<dbReference type="PROSITE" id="PS00232">
    <property type="entry name" value="CADHERIN_1"/>
    <property type="match status" value="3"/>
</dbReference>
<evidence type="ECO:0000313" key="13">
    <source>
        <dbReference type="WBParaSite" id="maker-uti_cns_0014898-snap-gene-0.1-mRNA-1"/>
    </source>
</evidence>
<feature type="domain" description="Cadherin" evidence="11">
    <location>
        <begin position="242"/>
        <end position="298"/>
    </location>
</feature>